<keyword evidence="2" id="KW-1003">Cell membrane</keyword>
<feature type="transmembrane region" description="Helical" evidence="8">
    <location>
        <begin position="415"/>
        <end position="440"/>
    </location>
</feature>
<feature type="domain" description="Glycosyltransferase RgtA/B/C/D-like" evidence="9">
    <location>
        <begin position="879"/>
        <end position="1016"/>
    </location>
</feature>
<evidence type="ECO:0000259" key="9">
    <source>
        <dbReference type="Pfam" id="PF13231"/>
    </source>
</evidence>
<feature type="transmembrane region" description="Helical" evidence="8">
    <location>
        <begin position="216"/>
        <end position="235"/>
    </location>
</feature>
<dbReference type="InterPro" id="IPR008979">
    <property type="entry name" value="Galactose-bd-like_sf"/>
</dbReference>
<evidence type="ECO:0000256" key="1">
    <source>
        <dbReference type="ARBA" id="ARBA00004651"/>
    </source>
</evidence>
<feature type="transmembrane region" description="Helical" evidence="8">
    <location>
        <begin position="1005"/>
        <end position="1023"/>
    </location>
</feature>
<organism evidence="11 12">
    <name type="scientific">Paenibacillus segetis</name>
    <dbReference type="NCBI Taxonomy" id="1325360"/>
    <lineage>
        <taxon>Bacteria</taxon>
        <taxon>Bacillati</taxon>
        <taxon>Bacillota</taxon>
        <taxon>Bacilli</taxon>
        <taxon>Bacillales</taxon>
        <taxon>Paenibacillaceae</taxon>
        <taxon>Paenibacillus</taxon>
    </lineage>
</organism>
<feature type="transmembrane region" description="Helical" evidence="8">
    <location>
        <begin position="337"/>
        <end position="355"/>
    </location>
</feature>
<feature type="transmembrane region" description="Helical" evidence="8">
    <location>
        <begin position="1231"/>
        <end position="1251"/>
    </location>
</feature>
<evidence type="ECO:0000256" key="4">
    <source>
        <dbReference type="ARBA" id="ARBA00022692"/>
    </source>
</evidence>
<dbReference type="SUPFAM" id="SSF49785">
    <property type="entry name" value="Galactose-binding domain-like"/>
    <property type="match status" value="1"/>
</dbReference>
<feature type="transmembrane region" description="Helical" evidence="8">
    <location>
        <begin position="622"/>
        <end position="642"/>
    </location>
</feature>
<sequence>MSRITKYVVAIGVLLLLVSLNPARIFAAENLIQNGGFENAQSAVPEFWSQDVWVTEESASQLSVESGEVHSGNSAAVVNNFNPDHAKWVQKVSVEANSYYKISGWVKVVQMEEAATAGANLFILGVMGDYPQLITPSGTWEEISFYGQTGPDQQDVSIGAGIGAYGTLVAGKALFDDISVEKVDKPGQGISVISMFAPENQGQDENKQEEVTKKPVSVLPVLAITVLFSLLFAFVYTKMLRKQWQEILRPDYKMWLSLSIVTALIIRIWIAVAIPGYTGDLYTFMGWADRVVTQGMGHFYQDGVFADYPPGYMYVLYLLGSIKSVFGLESTSVAARLLFKLPAILGDLTAGIIIYRSGQKRFGKGLALGLMLLYLFNPGTLVNSAAWGQMDGFFVIFLILAIISNTEGRMERSAVWFAIAVLIKPQALIFTPVLLLAFLYRRDWKRVLYSAGYGLAAFVLLSLPFFWGNGGFVALVNLYKSTLSSYPYASVNAFNLFALTGGNWVPIDQKWLLLSYQTWGNISILVATALAVYFFMGKAGKKAAASYFIGLVLISVVFILGPKMHERYMFPALILCLFCFIQSKDRRFLSLYFGFSVTQFVNVAYVLHSYTSIGQGPPTDGIVMLCSIGNLGLLAYMLYLGYDIYYLGKRRLLQPITEQERVEKENKILSEIVKSDTKPKRGDSRFLRRKDWIWIVAITLLYTALALNNLGSMKDPQTVWEPRAAGENFYVDLGDTKQLAQMNIFGGVGSGKYKIEFGNSPDEWSQAQEVDPTGKVFEWNIIPIDVSARYAKLTVETPGFMLHEIAFFEQGKSTPTDIKEIYADNATGSIQGTPANLFDESSSVAYKQSYLNSTYFDEIYHARTAYEHLHGIVPYENTHPPLGKLLIAIGIKLFGVTPFGWRIVGTLFGAGMLPIIYVFALRLFGKREYAVTAALLFALDFMHFTLTRIATIDVYGVFFIMLMFYFMYRYVSQNFYLIPLRKTLNPLFLSGLFFGIGVASKWIVLYGGAGLAIMLGISLYERYRQSVAASKALAKGGLNNATRLAYEHAARSFGRNCIITLASCIGFFIIIPLIIYSLAFIPSLTASQAGFTIKGLIQEQTNMYHYHSQLQSTHPFASSWWEWPFMKRPVWFYSAGDQVDPGLVSSIVTMGNPLVWWSGIFAMLLTIWFTIKRKDKRFYVIWIAFLSQYVPWMLVPRSTFLYHYFAMVPFMILGIIYMMKVFESKFESFKYIRYSYIAVAALLFIMFYPVLSGMVVKQSYVDHILRWFQTWVF</sequence>
<feature type="transmembrane region" description="Helical" evidence="8">
    <location>
        <begin position="1058"/>
        <end position="1081"/>
    </location>
</feature>
<proteinExistence type="inferred from homology"/>
<gene>
    <name evidence="11" type="ORF">GCM10008013_47040</name>
</gene>
<dbReference type="PANTHER" id="PTHR10050">
    <property type="entry name" value="DOLICHYL-PHOSPHATE-MANNOSE--PROTEIN MANNOSYLTRANSFERASE"/>
    <property type="match status" value="1"/>
</dbReference>
<name>A0ABQ1YVK0_9BACL</name>
<dbReference type="InterPro" id="IPR018584">
    <property type="entry name" value="GT87"/>
</dbReference>
<keyword evidence="6 8" id="KW-0472">Membrane</keyword>
<evidence type="ECO:0000313" key="11">
    <source>
        <dbReference type="EMBL" id="GGH38740.1"/>
    </source>
</evidence>
<feature type="transmembrane region" description="Helical" evidence="8">
    <location>
        <begin position="362"/>
        <end position="379"/>
    </location>
</feature>
<dbReference type="Pfam" id="PF16192">
    <property type="entry name" value="PMT_4TMC"/>
    <property type="match status" value="1"/>
</dbReference>
<dbReference type="EMBL" id="BMFT01000005">
    <property type="protein sequence ID" value="GGH38740.1"/>
    <property type="molecule type" value="Genomic_DNA"/>
</dbReference>
<evidence type="ECO:0000256" key="8">
    <source>
        <dbReference type="SAM" id="Phobius"/>
    </source>
</evidence>
<feature type="transmembrane region" description="Helical" evidence="8">
    <location>
        <begin position="452"/>
        <end position="476"/>
    </location>
</feature>
<dbReference type="Gene3D" id="2.60.120.260">
    <property type="entry name" value="Galactose-binding domain-like"/>
    <property type="match status" value="2"/>
</dbReference>
<dbReference type="InterPro" id="IPR032421">
    <property type="entry name" value="PMT_4TMC"/>
</dbReference>
<feature type="transmembrane region" description="Helical" evidence="8">
    <location>
        <begin position="952"/>
        <end position="971"/>
    </location>
</feature>
<feature type="transmembrane region" description="Helical" evidence="8">
    <location>
        <begin position="567"/>
        <end position="583"/>
    </location>
</feature>
<dbReference type="InterPro" id="IPR038731">
    <property type="entry name" value="RgtA/B/C-like"/>
</dbReference>
<feature type="transmembrane region" description="Helical" evidence="8">
    <location>
        <begin position="590"/>
        <end position="610"/>
    </location>
</feature>
<accession>A0ABQ1YVK0</accession>
<keyword evidence="4 8" id="KW-0812">Transmembrane</keyword>
<feature type="transmembrane region" description="Helical" evidence="8">
    <location>
        <begin position="385"/>
        <end position="403"/>
    </location>
</feature>
<feature type="transmembrane region" description="Helical" evidence="8">
    <location>
        <begin position="1178"/>
        <end position="1195"/>
    </location>
</feature>
<reference evidence="12" key="1">
    <citation type="journal article" date="2019" name="Int. J. Syst. Evol. Microbiol.">
        <title>The Global Catalogue of Microorganisms (GCM) 10K type strain sequencing project: providing services to taxonomists for standard genome sequencing and annotation.</title>
        <authorList>
            <consortium name="The Broad Institute Genomics Platform"/>
            <consortium name="The Broad Institute Genome Sequencing Center for Infectious Disease"/>
            <person name="Wu L."/>
            <person name="Ma J."/>
        </authorList>
    </citation>
    <scope>NUCLEOTIDE SEQUENCE [LARGE SCALE GENOMIC DNA]</scope>
    <source>
        <strain evidence="12">CGMCC 1.12769</strain>
    </source>
</reference>
<comment type="subcellular location">
    <subcellularLocation>
        <location evidence="1">Cell membrane</location>
        <topology evidence="1">Multi-pass membrane protein</topology>
    </subcellularLocation>
</comment>
<feature type="transmembrane region" description="Helical" evidence="8">
    <location>
        <begin position="488"/>
        <end position="507"/>
    </location>
</feature>
<dbReference type="RefSeq" id="WP_188542325.1">
    <property type="nucleotide sequence ID" value="NZ_BMFT01000005.1"/>
</dbReference>
<protein>
    <recommendedName>
        <fullName evidence="13">Dolichyl-phosphate-mannose--protein mannosyltransferase</fullName>
    </recommendedName>
</protein>
<keyword evidence="5 8" id="KW-1133">Transmembrane helix</keyword>
<evidence type="ECO:0000256" key="5">
    <source>
        <dbReference type="ARBA" id="ARBA00022989"/>
    </source>
</evidence>
<feature type="transmembrane region" description="Helical" evidence="8">
    <location>
        <begin position="543"/>
        <end position="561"/>
    </location>
</feature>
<dbReference type="Pfam" id="PF09594">
    <property type="entry name" value="GT87"/>
    <property type="match status" value="1"/>
</dbReference>
<feature type="domain" description="Protein O-mannosyl-transferase C-terminal four TM" evidence="10">
    <location>
        <begin position="1094"/>
        <end position="1271"/>
    </location>
</feature>
<keyword evidence="12" id="KW-1185">Reference proteome</keyword>
<evidence type="ECO:0000256" key="3">
    <source>
        <dbReference type="ARBA" id="ARBA00022679"/>
    </source>
</evidence>
<feature type="transmembrane region" description="Helical" evidence="8">
    <location>
        <begin position="519"/>
        <end position="536"/>
    </location>
</feature>
<evidence type="ECO:0000259" key="10">
    <source>
        <dbReference type="Pfam" id="PF16192"/>
    </source>
</evidence>
<feature type="transmembrane region" description="Helical" evidence="8">
    <location>
        <begin position="899"/>
        <end position="920"/>
    </location>
</feature>
<dbReference type="InterPro" id="IPR027005">
    <property type="entry name" value="PMT-like"/>
</dbReference>
<evidence type="ECO:0000313" key="12">
    <source>
        <dbReference type="Proteomes" id="UP000659344"/>
    </source>
</evidence>
<dbReference type="Pfam" id="PF13231">
    <property type="entry name" value="PMT_2"/>
    <property type="match status" value="1"/>
</dbReference>
<keyword evidence="3" id="KW-0808">Transferase</keyword>
<evidence type="ECO:0000256" key="6">
    <source>
        <dbReference type="ARBA" id="ARBA00023136"/>
    </source>
</evidence>
<feature type="transmembrane region" description="Helical" evidence="8">
    <location>
        <begin position="1154"/>
        <end position="1171"/>
    </location>
</feature>
<evidence type="ECO:0008006" key="13">
    <source>
        <dbReference type="Google" id="ProtNLM"/>
    </source>
</evidence>
<evidence type="ECO:0000256" key="2">
    <source>
        <dbReference type="ARBA" id="ARBA00022475"/>
    </source>
</evidence>
<feature type="transmembrane region" description="Helical" evidence="8">
    <location>
        <begin position="1201"/>
        <end position="1219"/>
    </location>
</feature>
<evidence type="ECO:0000256" key="7">
    <source>
        <dbReference type="ARBA" id="ARBA00024033"/>
    </source>
</evidence>
<comment type="caution">
    <text evidence="11">The sequence shown here is derived from an EMBL/GenBank/DDBJ whole genome shotgun (WGS) entry which is preliminary data.</text>
</comment>
<feature type="transmembrane region" description="Helical" evidence="8">
    <location>
        <begin position="255"/>
        <end position="277"/>
    </location>
</feature>
<feature type="transmembrane region" description="Helical" evidence="8">
    <location>
        <begin position="692"/>
        <end position="711"/>
    </location>
</feature>
<comment type="similarity">
    <text evidence="7">Belongs to the glycosyltransferase 87 family.</text>
</comment>
<dbReference type="Proteomes" id="UP000659344">
    <property type="component" value="Unassembled WGS sequence"/>
</dbReference>